<dbReference type="InterPro" id="IPR025245">
    <property type="entry name" value="DUF4197"/>
</dbReference>
<proteinExistence type="predicted"/>
<dbReference type="EMBL" id="JAQQKW010000003">
    <property type="protein sequence ID" value="MDC7694029.1"/>
    <property type="molecule type" value="Genomic_DNA"/>
</dbReference>
<dbReference type="Pfam" id="PF13852">
    <property type="entry name" value="DUF4197"/>
    <property type="match status" value="1"/>
</dbReference>
<keyword evidence="2" id="KW-1185">Reference proteome</keyword>
<sequence>MDRRFVIAALISAGWTTHAAAESDLSKVIKAVKASKGGLTSSQADSGLREALSLGAAAAVTRVARTDGYWGDSLIRIPLPDTLLKVQRTLKPLGLSGALDDVHLKMNRAAEAAAPVAKALFIDAIKALTIQDAIGIVKGGPTSGTQYLQKATTPRLTNLFTPPIEIALQETGAVQALDRAIKRNGLNGYIRKEPKVYLSEFAVGKALGGLFHYVGTEETAIRTDPAKRTSVLLRTVFG</sequence>
<evidence type="ECO:0000313" key="2">
    <source>
        <dbReference type="Proteomes" id="UP001216595"/>
    </source>
</evidence>
<protein>
    <submittedName>
        <fullName evidence="1">DUF4197 domain-containing protein</fullName>
    </submittedName>
</protein>
<name>A0ABT5ICX5_9CAUL</name>
<gene>
    <name evidence="1" type="ORF">PQU94_07000</name>
</gene>
<dbReference type="RefSeq" id="WP_272740750.1">
    <property type="nucleotide sequence ID" value="NZ_JAQQKW010000003.1"/>
</dbReference>
<comment type="caution">
    <text evidence="1">The sequence shown here is derived from an EMBL/GenBank/DDBJ whole genome shotgun (WGS) entry which is preliminary data.</text>
</comment>
<accession>A0ABT5ICX5</accession>
<evidence type="ECO:0000313" key="1">
    <source>
        <dbReference type="EMBL" id="MDC7694029.1"/>
    </source>
</evidence>
<organism evidence="1 2">
    <name type="scientific">Asticcacaulis currens</name>
    <dbReference type="NCBI Taxonomy" id="2984210"/>
    <lineage>
        <taxon>Bacteria</taxon>
        <taxon>Pseudomonadati</taxon>
        <taxon>Pseudomonadota</taxon>
        <taxon>Alphaproteobacteria</taxon>
        <taxon>Caulobacterales</taxon>
        <taxon>Caulobacteraceae</taxon>
        <taxon>Asticcacaulis</taxon>
    </lineage>
</organism>
<dbReference type="Proteomes" id="UP001216595">
    <property type="component" value="Unassembled WGS sequence"/>
</dbReference>
<reference evidence="1 2" key="1">
    <citation type="submission" date="2023-01" db="EMBL/GenBank/DDBJ databases">
        <title>Novel species of the genus Asticcacaulis isolated from rivers.</title>
        <authorList>
            <person name="Lu H."/>
        </authorList>
    </citation>
    <scope>NUCLEOTIDE SEQUENCE [LARGE SCALE GENOMIC DNA]</scope>
    <source>
        <strain evidence="1 2">DXS10W</strain>
    </source>
</reference>